<reference evidence="1 2" key="1">
    <citation type="journal article" date="2013" name="Genome Announc.">
        <title>Genome Sequence of the Pyrene- and Fluoranthene-Degrading Bacterium Cycloclasticus sp. Strain PY97M.</title>
        <authorList>
            <person name="Cui Z."/>
            <person name="Xu G."/>
            <person name="Li Q."/>
            <person name="Gao W."/>
            <person name="Zheng L."/>
        </authorList>
    </citation>
    <scope>NUCLEOTIDE SEQUENCE [LARGE SCALE GENOMIC DNA]</scope>
    <source>
        <strain evidence="1 2">PY97M</strain>
    </source>
</reference>
<dbReference type="SUPFAM" id="SSF141371">
    <property type="entry name" value="PilZ domain-like"/>
    <property type="match status" value="1"/>
</dbReference>
<evidence type="ECO:0008006" key="3">
    <source>
        <dbReference type="Google" id="ProtNLM"/>
    </source>
</evidence>
<dbReference type="Proteomes" id="UP000015462">
    <property type="component" value="Unassembled WGS sequence"/>
</dbReference>
<protein>
    <recommendedName>
        <fullName evidence="3">PilZ domain-containing protein</fullName>
    </recommendedName>
</protein>
<dbReference type="Gene3D" id="2.40.10.220">
    <property type="entry name" value="predicted glycosyltransferase like domains"/>
    <property type="match status" value="1"/>
</dbReference>
<sequence length="99" mass="10654">MPESTDHRKFSRSTTECNMVFTHPSTGAKGTAISLNLSAAGILFKTHEKLTQGCSLEISVQSVNPNTPPLNAIVEINRVTPIEDNLYEIAATIEGIKGV</sequence>
<gene>
    <name evidence="1" type="ORF">L196_02170</name>
</gene>
<comment type="caution">
    <text evidence="1">The sequence shown here is derived from an EMBL/GenBank/DDBJ whole genome shotgun (WGS) entry which is preliminary data.</text>
</comment>
<accession>A0AB33Z4G2</accession>
<evidence type="ECO:0000313" key="2">
    <source>
        <dbReference type="Proteomes" id="UP000015462"/>
    </source>
</evidence>
<organism evidence="1 2">
    <name type="scientific">Cycloclasticus pugetii</name>
    <dbReference type="NCBI Taxonomy" id="34068"/>
    <lineage>
        <taxon>Bacteria</taxon>
        <taxon>Pseudomonadati</taxon>
        <taxon>Pseudomonadota</taxon>
        <taxon>Gammaproteobacteria</taxon>
        <taxon>Thiotrichales</taxon>
        <taxon>Piscirickettsiaceae</taxon>
        <taxon>Cycloclasticus</taxon>
    </lineage>
</organism>
<dbReference type="RefSeq" id="WP_016389797.1">
    <property type="nucleotide sequence ID" value="NZ_JARGOU010000002.1"/>
</dbReference>
<dbReference type="EMBL" id="ASHL01000001">
    <property type="protein sequence ID" value="EPD14265.1"/>
    <property type="molecule type" value="Genomic_DNA"/>
</dbReference>
<proteinExistence type="predicted"/>
<dbReference type="AlphaFoldDB" id="A0AB33Z4G2"/>
<keyword evidence="2" id="KW-1185">Reference proteome</keyword>
<name>A0AB33Z4G2_9GAMM</name>
<evidence type="ECO:0000313" key="1">
    <source>
        <dbReference type="EMBL" id="EPD14265.1"/>
    </source>
</evidence>